<dbReference type="SUPFAM" id="SSF48403">
    <property type="entry name" value="Ankyrin repeat"/>
    <property type="match status" value="1"/>
</dbReference>
<dbReference type="InterPro" id="IPR002110">
    <property type="entry name" value="Ankyrin_rpt"/>
</dbReference>
<dbReference type="InterPro" id="IPR036770">
    <property type="entry name" value="Ankyrin_rpt-contain_sf"/>
</dbReference>
<reference evidence="3 4" key="1">
    <citation type="submission" date="2019-03" db="EMBL/GenBank/DDBJ databases">
        <authorList>
            <person name="Gaulin E."/>
            <person name="Dumas B."/>
        </authorList>
    </citation>
    <scope>NUCLEOTIDE SEQUENCE [LARGE SCALE GENOMIC DNA]</scope>
    <source>
        <strain evidence="3">CBS 568.67</strain>
    </source>
</reference>
<proteinExistence type="predicted"/>
<evidence type="ECO:0000313" key="3">
    <source>
        <dbReference type="EMBL" id="VFT97374.1"/>
    </source>
</evidence>
<evidence type="ECO:0000313" key="2">
    <source>
        <dbReference type="EMBL" id="KAF0687575.1"/>
    </source>
</evidence>
<sequence>MEKRRRVTDGRNVLLMPDVIRVVSSFQDGLYPDMHPLANVEIPTLHTRQCRANYDDWLTKDGLAAAPMDDLHKLFRAWLDKHGTSRLPLLFTCLPRMVGASVRDAIWFNDLALLRTLDSLVDLTTLTDKLVDIAAWKNHFEILQYLDDEIAHAGVTSDAMEWACDHGNLDMLQYLHRRGRDPCTQEGLYVAFEKAHLDVATYLLEHGLAEKHDTCQESLAHVAGIGNVDAVKRMVALGATLDRDSMDAAAGNGHLEMVRYLHANNSAAGCSYEAIQMSATHGHAAVLDFLLDKFPNVRIKPDMCLAFRGDVVNLFEHAIDGAAGAGHLAIVQRLHEVLPGPDGCSTDAMDNAAAHGHLDVVEWLHTHRSEGCTQKAIDAAAANNHRDVVTWLQTHRHMTCSPEAMNGAAEHGHLEMVEWLHGQPHTGCTYKALDMAAANGHLDVLRFLHAHVCDQLSEHAMDGAVSKGHLHVVRWLHEHRKRAGASPDILDKATGNVPMTKWILANRHEGCPRCARKVAEKECHVVTAAVLRAVPRSYERECLFCCDLEDDDFYAVKHGPCWCALSKGGSAEFAQADVYEDDDDSMWDELEQANYMDEDGSDEDEDDEDEDGE</sequence>
<feature type="region of interest" description="Disordered" evidence="1">
    <location>
        <begin position="591"/>
        <end position="613"/>
    </location>
</feature>
<reference evidence="2" key="2">
    <citation type="submission" date="2019-06" db="EMBL/GenBank/DDBJ databases">
        <title>Genomics analysis of Aphanomyces spp. identifies a new class of oomycete effector associated with host adaptation.</title>
        <authorList>
            <person name="Gaulin E."/>
        </authorList>
    </citation>
    <scope>NUCLEOTIDE SEQUENCE</scope>
    <source>
        <strain evidence="2">CBS 578.67</strain>
    </source>
</reference>
<evidence type="ECO:0000256" key="1">
    <source>
        <dbReference type="SAM" id="MobiDB-lite"/>
    </source>
</evidence>
<dbReference type="OrthoDB" id="60283at2759"/>
<protein>
    <submittedName>
        <fullName evidence="3">Aste57867_20694 protein</fullName>
    </submittedName>
</protein>
<dbReference type="EMBL" id="CAADRA010006926">
    <property type="protein sequence ID" value="VFT97374.1"/>
    <property type="molecule type" value="Genomic_DNA"/>
</dbReference>
<dbReference type="AlphaFoldDB" id="A0A485LHL6"/>
<dbReference type="Pfam" id="PF12796">
    <property type="entry name" value="Ank_2"/>
    <property type="match status" value="1"/>
</dbReference>
<dbReference type="InterPro" id="IPR052050">
    <property type="entry name" value="SecEffector_AnkRepeat"/>
</dbReference>
<accession>A0A485LHL6</accession>
<dbReference type="SMART" id="SM00248">
    <property type="entry name" value="ANK"/>
    <property type="match status" value="5"/>
</dbReference>
<dbReference type="Gene3D" id="1.25.40.20">
    <property type="entry name" value="Ankyrin repeat-containing domain"/>
    <property type="match status" value="4"/>
</dbReference>
<gene>
    <name evidence="3" type="primary">Aste57867_20694</name>
    <name evidence="2" type="ORF">As57867_020626</name>
    <name evidence="3" type="ORF">ASTE57867_20694</name>
</gene>
<dbReference type="Proteomes" id="UP000332933">
    <property type="component" value="Unassembled WGS sequence"/>
</dbReference>
<dbReference type="PANTHER" id="PTHR46586">
    <property type="entry name" value="ANKYRIN REPEAT-CONTAINING PROTEIN"/>
    <property type="match status" value="1"/>
</dbReference>
<dbReference type="PANTHER" id="PTHR46586:SF3">
    <property type="entry name" value="ANKYRIN REPEAT-CONTAINING PROTEIN"/>
    <property type="match status" value="1"/>
</dbReference>
<organism evidence="3 4">
    <name type="scientific">Aphanomyces stellatus</name>
    <dbReference type="NCBI Taxonomy" id="120398"/>
    <lineage>
        <taxon>Eukaryota</taxon>
        <taxon>Sar</taxon>
        <taxon>Stramenopiles</taxon>
        <taxon>Oomycota</taxon>
        <taxon>Saprolegniomycetes</taxon>
        <taxon>Saprolegniales</taxon>
        <taxon>Verrucalvaceae</taxon>
        <taxon>Aphanomyces</taxon>
    </lineage>
</organism>
<name>A0A485LHL6_9STRA</name>
<dbReference type="EMBL" id="VJMH01006900">
    <property type="protein sequence ID" value="KAF0687575.1"/>
    <property type="molecule type" value="Genomic_DNA"/>
</dbReference>
<dbReference type="Pfam" id="PF13637">
    <property type="entry name" value="Ank_4"/>
    <property type="match status" value="2"/>
</dbReference>
<keyword evidence="4" id="KW-1185">Reference proteome</keyword>
<evidence type="ECO:0000313" key="4">
    <source>
        <dbReference type="Proteomes" id="UP000332933"/>
    </source>
</evidence>